<dbReference type="SMART" id="SM00641">
    <property type="entry name" value="Glyco_25"/>
    <property type="match status" value="1"/>
</dbReference>
<feature type="compositionally biased region" description="Basic residues" evidence="4">
    <location>
        <begin position="13"/>
        <end position="26"/>
    </location>
</feature>
<dbReference type="Gene3D" id="3.20.20.80">
    <property type="entry name" value="Glycosidases"/>
    <property type="match status" value="1"/>
</dbReference>
<protein>
    <submittedName>
        <fullName evidence="6">Glycoside hydrolase family 25 protein</fullName>
    </submittedName>
</protein>
<dbReference type="InterPro" id="IPR018077">
    <property type="entry name" value="Glyco_hydro_fam25_subgr"/>
</dbReference>
<evidence type="ECO:0000256" key="4">
    <source>
        <dbReference type="SAM" id="MobiDB-lite"/>
    </source>
</evidence>
<comment type="caution">
    <text evidence="6">The sequence shown here is derived from an EMBL/GenBank/DDBJ whole genome shotgun (WGS) entry which is preliminary data.</text>
</comment>
<organism evidence="6 7">
    <name type="scientific">Phocaeicola acetigenes</name>
    <dbReference type="NCBI Taxonomy" id="3016083"/>
    <lineage>
        <taxon>Bacteria</taxon>
        <taxon>Pseudomonadati</taxon>
        <taxon>Bacteroidota</taxon>
        <taxon>Bacteroidia</taxon>
        <taxon>Bacteroidales</taxon>
        <taxon>Bacteroidaceae</taxon>
        <taxon>Phocaeicola</taxon>
    </lineage>
</organism>
<evidence type="ECO:0000256" key="5">
    <source>
        <dbReference type="SAM" id="Phobius"/>
    </source>
</evidence>
<dbReference type="EMBL" id="JAPZVM010000005">
    <property type="protein sequence ID" value="MCZ8372692.1"/>
    <property type="molecule type" value="Genomic_DNA"/>
</dbReference>
<keyword evidence="2 6" id="KW-0378">Hydrolase</keyword>
<dbReference type="InterPro" id="IPR017853">
    <property type="entry name" value="GH"/>
</dbReference>
<dbReference type="Proteomes" id="UP001141933">
    <property type="component" value="Unassembled WGS sequence"/>
</dbReference>
<evidence type="ECO:0000256" key="2">
    <source>
        <dbReference type="ARBA" id="ARBA00022801"/>
    </source>
</evidence>
<dbReference type="PANTHER" id="PTHR34135:SF2">
    <property type="entry name" value="LYSOZYME"/>
    <property type="match status" value="1"/>
</dbReference>
<keyword evidence="5" id="KW-0812">Transmembrane</keyword>
<comment type="similarity">
    <text evidence="1">Belongs to the glycosyl hydrolase 25 family.</text>
</comment>
<accession>A0ABT4PI20</accession>
<sequence length="298" mass="35065">MVKEPPIQVVNKTRKTVKQKRTKTVRSKSAASGNRKKKKDSEYSSIPLWLKYVILGVSAALFVIVFYYFFIRPYTYRWKPCYGVKAYGVCLPQGYSVHGFDVSHHQGKIDWEELHKTQQTPFPVRFVFMKASEGGDFSDTAFVRNFDMARQYGFIRGAYHFYNPKTDAARQADFFIRSVKLEPGDLPPVLDIETRSKDVPKLRRDLKIWLDKIEKHYHVKPILYTSYKFKNRYLNDSIFDSYPYWIAHYYVDSVEYKGQWKFWQHTDVGTLPGIDESVDLNVFNGNMEELLQLTIPKE</sequence>
<dbReference type="PROSITE" id="PS51904">
    <property type="entry name" value="GLYCOSYL_HYDROL_F25_2"/>
    <property type="match status" value="1"/>
</dbReference>
<gene>
    <name evidence="6" type="ORF">O6P32_08230</name>
</gene>
<dbReference type="CDD" id="cd06524">
    <property type="entry name" value="GH25_YegX-like"/>
    <property type="match status" value="1"/>
</dbReference>
<keyword evidence="5" id="KW-0472">Membrane</keyword>
<keyword evidence="5" id="KW-1133">Transmembrane helix</keyword>
<dbReference type="RefSeq" id="WP_269877869.1">
    <property type="nucleotide sequence ID" value="NZ_JAPZVM010000005.1"/>
</dbReference>
<evidence type="ECO:0000256" key="1">
    <source>
        <dbReference type="ARBA" id="ARBA00010646"/>
    </source>
</evidence>
<dbReference type="SUPFAM" id="SSF51445">
    <property type="entry name" value="(Trans)glycosidases"/>
    <property type="match status" value="1"/>
</dbReference>
<evidence type="ECO:0000313" key="7">
    <source>
        <dbReference type="Proteomes" id="UP001141933"/>
    </source>
</evidence>
<feature type="transmembrane region" description="Helical" evidence="5">
    <location>
        <begin position="49"/>
        <end position="70"/>
    </location>
</feature>
<dbReference type="Pfam" id="PF01183">
    <property type="entry name" value="Glyco_hydro_25"/>
    <property type="match status" value="1"/>
</dbReference>
<evidence type="ECO:0000256" key="3">
    <source>
        <dbReference type="ARBA" id="ARBA00023295"/>
    </source>
</evidence>
<proteinExistence type="inferred from homology"/>
<reference evidence="6" key="1">
    <citation type="submission" date="2022-12" db="EMBL/GenBank/DDBJ databases">
        <title>Phocaeicola acetigenes sp. nov., isolated feces from a healthy human.</title>
        <authorList>
            <person name="Do H."/>
            <person name="Ha Y.B."/>
            <person name="Kim J.-S."/>
            <person name="Suh M.K."/>
            <person name="Kim H.S."/>
            <person name="Lee J.-S."/>
        </authorList>
    </citation>
    <scope>NUCLEOTIDE SEQUENCE</scope>
    <source>
        <strain evidence="6">KGMB11183</strain>
    </source>
</reference>
<keyword evidence="3" id="KW-0326">Glycosidase</keyword>
<evidence type="ECO:0000313" key="6">
    <source>
        <dbReference type="EMBL" id="MCZ8372692.1"/>
    </source>
</evidence>
<keyword evidence="7" id="KW-1185">Reference proteome</keyword>
<dbReference type="GO" id="GO:0016787">
    <property type="term" value="F:hydrolase activity"/>
    <property type="evidence" value="ECO:0007669"/>
    <property type="project" value="UniProtKB-KW"/>
</dbReference>
<dbReference type="InterPro" id="IPR002053">
    <property type="entry name" value="Glyco_hydro_25"/>
</dbReference>
<dbReference type="PANTHER" id="PTHR34135">
    <property type="entry name" value="LYSOZYME"/>
    <property type="match status" value="1"/>
</dbReference>
<feature type="region of interest" description="Disordered" evidence="4">
    <location>
        <begin position="13"/>
        <end position="36"/>
    </location>
</feature>
<name>A0ABT4PI20_9BACT</name>